<name>A0AAN6YR54_9PEZI</name>
<evidence type="ECO:0000256" key="5">
    <source>
        <dbReference type="RuleBase" id="RU365011"/>
    </source>
</evidence>
<dbReference type="SUPFAM" id="SSF50998">
    <property type="entry name" value="Quinoprotein alcohol dehydrogenase-like"/>
    <property type="match status" value="1"/>
</dbReference>
<dbReference type="SUPFAM" id="SSF50978">
    <property type="entry name" value="WD40 repeat-like"/>
    <property type="match status" value="1"/>
</dbReference>
<comment type="caution">
    <text evidence="10">The sequence shown here is derived from an EMBL/GenBank/DDBJ whole genome shotgun (WGS) entry which is preliminary data.</text>
</comment>
<dbReference type="GO" id="GO:0016788">
    <property type="term" value="F:hydrolase activity, acting on ester bonds"/>
    <property type="evidence" value="ECO:0007669"/>
    <property type="project" value="InterPro"/>
</dbReference>
<keyword evidence="3" id="KW-0677">Repeat</keyword>
<proteinExistence type="inferred from homology"/>
<dbReference type="SMART" id="SM00320">
    <property type="entry name" value="WD40"/>
    <property type="match status" value="2"/>
</dbReference>
<keyword evidence="5" id="KW-0813">Transport</keyword>
<dbReference type="PROSITE" id="PS50082">
    <property type="entry name" value="WD_REPEATS_2"/>
    <property type="match status" value="1"/>
</dbReference>
<dbReference type="Gene3D" id="3.40.50.1820">
    <property type="entry name" value="alpha/beta hydrolase"/>
    <property type="match status" value="1"/>
</dbReference>
<dbReference type="EMBL" id="MU865446">
    <property type="protein sequence ID" value="KAK4222958.1"/>
    <property type="molecule type" value="Genomic_DNA"/>
</dbReference>
<evidence type="ECO:0000313" key="11">
    <source>
        <dbReference type="Proteomes" id="UP001301958"/>
    </source>
</evidence>
<evidence type="ECO:0000259" key="7">
    <source>
        <dbReference type="Pfam" id="PF12894"/>
    </source>
</evidence>
<feature type="repeat" description="WD" evidence="4">
    <location>
        <begin position="1125"/>
        <end position="1156"/>
    </location>
</feature>
<dbReference type="Pfam" id="PF22939">
    <property type="entry name" value="WHD_GPIID"/>
    <property type="match status" value="1"/>
</dbReference>
<dbReference type="Gene3D" id="3.40.50.300">
    <property type="entry name" value="P-loop containing nucleotide triphosphate hydrolases"/>
    <property type="match status" value="1"/>
</dbReference>
<keyword evidence="5" id="KW-0653">Protein transport</keyword>
<dbReference type="GO" id="GO:0015031">
    <property type="term" value="P:protein transport"/>
    <property type="evidence" value="ECO:0007669"/>
    <property type="project" value="UniProtKB-KW"/>
</dbReference>
<dbReference type="InterPro" id="IPR054471">
    <property type="entry name" value="GPIID_WHD"/>
</dbReference>
<gene>
    <name evidence="10" type="ORF">QBC38DRAFT_488688</name>
</gene>
<dbReference type="InterPro" id="IPR001680">
    <property type="entry name" value="WD40_rpt"/>
</dbReference>
<dbReference type="PANTHER" id="PTHR10039">
    <property type="entry name" value="AMELOGENIN"/>
    <property type="match status" value="1"/>
</dbReference>
<dbReference type="PANTHER" id="PTHR10039:SF16">
    <property type="entry name" value="GPI INOSITOL-DEACYLASE"/>
    <property type="match status" value="1"/>
</dbReference>
<dbReference type="InterPro" id="IPR024977">
    <property type="entry name" value="Apc4-like_WD40_dom"/>
</dbReference>
<comment type="function">
    <text evidence="1 5">Involved in inositol deacylation of GPI-anchored proteins which plays important roles in the quality control and ER-associated degradation of GPI-anchored proteins.</text>
</comment>
<dbReference type="Proteomes" id="UP001301958">
    <property type="component" value="Unassembled WGS sequence"/>
</dbReference>
<dbReference type="EC" id="3.1.-.-" evidence="5"/>
<dbReference type="InterPro" id="IPR015943">
    <property type="entry name" value="WD40/YVTN_repeat-like_dom_sf"/>
</dbReference>
<feature type="domain" description="GPI inositol-deacylase PGAP1-like alpha/beta" evidence="6">
    <location>
        <begin position="68"/>
        <end position="199"/>
    </location>
</feature>
<keyword evidence="5" id="KW-0472">Membrane</keyword>
<sequence>MPRNKRALQLSPTFLLKRIQSLRIRYNDDGNNINNNNDLNHGVGPSDIWGPYGLSLLHQPSEPLIDFIFVHGLGGGSRKTWSKTPSAAHFWPKQWLPTEPRCRNVRIHSFGYNATWSGSTGSTLNLHDFGQALLTDVKNSPLICDTAVQTPLVFIGHSMGGQVIKKMLLLAKRDPSCAEIASRVHAIFFLATPHRGSNLAVILSNMLRFALGIPSKNYVDGLIPSSEVIQTINDEFRHIYNGIHITSFFETEGTSLGIIVEKHSAILGLPGEQVSHLNADHSGVCKFDSPTDPNYCRLRDALVNAISSIEKTALISRRHKHQDEMRKLYRYLGLREMPGAGFATAVEHCVQGSCTWLTDKESFHRWLDCDQHASKTFWLKGEPASGKSTLAGHVVRYLEECNKDCSYFFFQHINSRRSSVAELLCNIAWQMASSNAAVRAKMLEMCHAEVTIDNTDERSIWRTVFANRILLVELQQPQYWVIDALDECLNPTALFPLLAKIEKQVPLRVFLTSRPSLAFERAFSRENIPQIAESVTVDDSLGDIKLFLEEHASFFLTESEDERRELVDMILQLSNGNFLWTSLVVKKIEDAVSKEQVQSILISVPSEIDDLYTHIFKHVMAVPENFKIAQAILRWTLCALRPLSVEELKEALRFDIGESLHQLEKTVGSICGHLVRVDPESRIRAAHQTVREFLFRERGNSEFTMIKEQEHSRILGVCLTHLRGDEMKPPRFRRGHSSTSQRRAKRSPFTEYAITHFSDHLSFTIATDAKHLIDLNNFVMTNSLSWIEAAARTESLSPITETAKNIKIYLERRAKYDSPIAVEIQNLLTWANDLIYLVAQFGNALLTCPASIYHLIPAVCPKKSMIFKTSKIPPFGLQLVGPERESWDERLCCIVIREGLVLAVACQDHKFALGTSKGKIIIYNEATFQEICQFNHGQAVRRLRFATANDYLVSSSRHKLCFWNTTTGELLWTIATPDETLTLAFSEDSKLLHVATAANYAMEIDVLLGREVDRFRFCDWDEEEKREYKFRRPPIHGDFNVGLNLLGVAYRTRPLSFWDLEEQEFVAQFHRSRTSYPEPFIHAFVFNPNPEINLAAVSFQDGVTYVLNPDTESTVAMADTDATVLAASPDGTVLAAGTGDGFIRLYDFETMKLLHQVFTYQQCIRSIVFNSNSSRFFEIRSNYCNIWAPSVLVRRDISDDSSMDVSDGATTPPELSRAPTYDEDLEIVVATPHHENNYVFCGRENGSVAAYATKSGQIAQELVERTRQGAVGFLEWNAARGILASADKGGRIVARMVSQQLKSSVGSASASMGSLGISSGALNASSGSGSASLDALNPSPEPFKVGEPILDESVSFSAAVNQILVSADGKGLLVSTSEADILWNISTKPAILIRHNKHPIPRQATWTWTNHPSGKQLLLFENGSLKTYSWTTLDVLSSGDGIALDGRLRLPVIKAVFPVQSRHLCLINSTLWTTPTRQFLKHVEADTMPELTSHDSLSKNLKAVIGTYKTWLVFLQHSGWVCSANLDTITTDKVYSRHFFIPLHWHGRADAMTVTPKGSIVMAVRDEIMVFHNGLDFEEKVAL</sequence>
<dbReference type="InterPro" id="IPR056884">
    <property type="entry name" value="NPHP3-like_N"/>
</dbReference>
<dbReference type="InterPro" id="IPR012908">
    <property type="entry name" value="PGAP1-ab_dom-like"/>
</dbReference>
<keyword evidence="4" id="KW-0853">WD repeat</keyword>
<feature type="domain" description="Nephrocystin 3-like N-terminal" evidence="9">
    <location>
        <begin position="352"/>
        <end position="514"/>
    </location>
</feature>
<dbReference type="InterPro" id="IPR027417">
    <property type="entry name" value="P-loop_NTPase"/>
</dbReference>
<dbReference type="InterPro" id="IPR029058">
    <property type="entry name" value="AB_hydrolase_fold"/>
</dbReference>
<keyword evidence="5" id="KW-0378">Hydrolase</keyword>
<dbReference type="Gene3D" id="2.130.10.10">
    <property type="entry name" value="YVTN repeat-like/Quinoprotein amine dehydrogenase"/>
    <property type="match status" value="3"/>
</dbReference>
<dbReference type="Pfam" id="PF07819">
    <property type="entry name" value="PGAP1"/>
    <property type="match status" value="1"/>
</dbReference>
<evidence type="ECO:0000259" key="6">
    <source>
        <dbReference type="Pfam" id="PF07819"/>
    </source>
</evidence>
<organism evidence="10 11">
    <name type="scientific">Podospora fimiseda</name>
    <dbReference type="NCBI Taxonomy" id="252190"/>
    <lineage>
        <taxon>Eukaryota</taxon>
        <taxon>Fungi</taxon>
        <taxon>Dikarya</taxon>
        <taxon>Ascomycota</taxon>
        <taxon>Pezizomycotina</taxon>
        <taxon>Sordariomycetes</taxon>
        <taxon>Sordariomycetidae</taxon>
        <taxon>Sordariales</taxon>
        <taxon>Podosporaceae</taxon>
        <taxon>Podospora</taxon>
    </lineage>
</organism>
<keyword evidence="5" id="KW-0256">Endoplasmic reticulum</keyword>
<comment type="similarity">
    <text evidence="5">Belongs to the GPI inositol-deacylase family.</text>
</comment>
<evidence type="ECO:0000259" key="8">
    <source>
        <dbReference type="Pfam" id="PF22939"/>
    </source>
</evidence>
<evidence type="ECO:0000259" key="9">
    <source>
        <dbReference type="Pfam" id="PF24883"/>
    </source>
</evidence>
<feature type="domain" description="Anaphase-promoting complex subunit 4-like WD40" evidence="7">
    <location>
        <begin position="1116"/>
        <end position="1171"/>
    </location>
</feature>
<evidence type="ECO:0000313" key="10">
    <source>
        <dbReference type="EMBL" id="KAK4222958.1"/>
    </source>
</evidence>
<evidence type="ECO:0000256" key="4">
    <source>
        <dbReference type="PROSITE-ProRule" id="PRU00221"/>
    </source>
</evidence>
<dbReference type="SUPFAM" id="SSF53474">
    <property type="entry name" value="alpha/beta-Hydrolases"/>
    <property type="match status" value="1"/>
</dbReference>
<dbReference type="Pfam" id="PF24883">
    <property type="entry name" value="NPHP3_N"/>
    <property type="match status" value="1"/>
</dbReference>
<evidence type="ECO:0000256" key="1">
    <source>
        <dbReference type="ARBA" id="ARBA00003496"/>
    </source>
</evidence>
<evidence type="ECO:0000256" key="3">
    <source>
        <dbReference type="ARBA" id="ARBA00022737"/>
    </source>
</evidence>
<reference evidence="10" key="1">
    <citation type="journal article" date="2023" name="Mol. Phylogenet. Evol.">
        <title>Genome-scale phylogeny and comparative genomics of the fungal order Sordariales.</title>
        <authorList>
            <person name="Hensen N."/>
            <person name="Bonometti L."/>
            <person name="Westerberg I."/>
            <person name="Brannstrom I.O."/>
            <person name="Guillou S."/>
            <person name="Cros-Aarteil S."/>
            <person name="Calhoun S."/>
            <person name="Haridas S."/>
            <person name="Kuo A."/>
            <person name="Mondo S."/>
            <person name="Pangilinan J."/>
            <person name="Riley R."/>
            <person name="LaButti K."/>
            <person name="Andreopoulos B."/>
            <person name="Lipzen A."/>
            <person name="Chen C."/>
            <person name="Yan M."/>
            <person name="Daum C."/>
            <person name="Ng V."/>
            <person name="Clum A."/>
            <person name="Steindorff A."/>
            <person name="Ohm R.A."/>
            <person name="Martin F."/>
            <person name="Silar P."/>
            <person name="Natvig D.O."/>
            <person name="Lalanne C."/>
            <person name="Gautier V."/>
            <person name="Ament-Velasquez S.L."/>
            <person name="Kruys A."/>
            <person name="Hutchinson M.I."/>
            <person name="Powell A.J."/>
            <person name="Barry K."/>
            <person name="Miller A.N."/>
            <person name="Grigoriev I.V."/>
            <person name="Debuchy R."/>
            <person name="Gladieux P."/>
            <person name="Hiltunen Thoren M."/>
            <person name="Johannesson H."/>
        </authorList>
    </citation>
    <scope>NUCLEOTIDE SEQUENCE</scope>
    <source>
        <strain evidence="10">CBS 990.96</strain>
    </source>
</reference>
<dbReference type="Pfam" id="PF12894">
    <property type="entry name" value="ANAPC4_WD40"/>
    <property type="match status" value="1"/>
</dbReference>
<accession>A0AAN6YR54</accession>
<comment type="subcellular location">
    <subcellularLocation>
        <location evidence="5">Endoplasmic reticulum membrane</location>
    </subcellularLocation>
</comment>
<dbReference type="InterPro" id="IPR036322">
    <property type="entry name" value="WD40_repeat_dom_sf"/>
</dbReference>
<dbReference type="GO" id="GO:0005789">
    <property type="term" value="C:endoplasmic reticulum membrane"/>
    <property type="evidence" value="ECO:0007669"/>
    <property type="project" value="UniProtKB-SubCell"/>
</dbReference>
<reference evidence="10" key="2">
    <citation type="submission" date="2023-05" db="EMBL/GenBank/DDBJ databases">
        <authorList>
            <consortium name="Lawrence Berkeley National Laboratory"/>
            <person name="Steindorff A."/>
            <person name="Hensen N."/>
            <person name="Bonometti L."/>
            <person name="Westerberg I."/>
            <person name="Brannstrom I.O."/>
            <person name="Guillou S."/>
            <person name="Cros-Aarteil S."/>
            <person name="Calhoun S."/>
            <person name="Haridas S."/>
            <person name="Kuo A."/>
            <person name="Mondo S."/>
            <person name="Pangilinan J."/>
            <person name="Riley R."/>
            <person name="Labutti K."/>
            <person name="Andreopoulos B."/>
            <person name="Lipzen A."/>
            <person name="Chen C."/>
            <person name="Yanf M."/>
            <person name="Daum C."/>
            <person name="Ng V."/>
            <person name="Clum A."/>
            <person name="Ohm R."/>
            <person name="Martin F."/>
            <person name="Silar P."/>
            <person name="Natvig D."/>
            <person name="Lalanne C."/>
            <person name="Gautier V."/>
            <person name="Ament-Velasquez S.L."/>
            <person name="Kruys A."/>
            <person name="Hutchinson M.I."/>
            <person name="Powell A.J."/>
            <person name="Barry K."/>
            <person name="Miller A.N."/>
            <person name="Grigoriev I.V."/>
            <person name="Debuchy R."/>
            <person name="Gladieux P."/>
            <person name="Thoren M.H."/>
            <person name="Johannesson H."/>
        </authorList>
    </citation>
    <scope>NUCLEOTIDE SEQUENCE</scope>
    <source>
        <strain evidence="10">CBS 990.96</strain>
    </source>
</reference>
<feature type="domain" description="GPI inositol-deacylase winged helix" evidence="8">
    <location>
        <begin position="626"/>
        <end position="705"/>
    </location>
</feature>
<evidence type="ECO:0000256" key="2">
    <source>
        <dbReference type="ARBA" id="ARBA00015856"/>
    </source>
</evidence>
<dbReference type="InterPro" id="IPR011047">
    <property type="entry name" value="Quinoprotein_ADH-like_sf"/>
</dbReference>
<keyword evidence="11" id="KW-1185">Reference proteome</keyword>
<dbReference type="SUPFAM" id="SSF52540">
    <property type="entry name" value="P-loop containing nucleoside triphosphate hydrolases"/>
    <property type="match status" value="1"/>
</dbReference>
<protein>
    <recommendedName>
        <fullName evidence="2 5">GPI inositol-deacylase</fullName>
        <ecNumber evidence="5">3.1.-.-</ecNumber>
    </recommendedName>
</protein>